<dbReference type="GO" id="GO:0005615">
    <property type="term" value="C:extracellular space"/>
    <property type="evidence" value="ECO:0007669"/>
    <property type="project" value="TreeGrafter"/>
</dbReference>
<accession>A0A7S3QK44</accession>
<feature type="compositionally biased region" description="Low complexity" evidence="2">
    <location>
        <begin position="128"/>
        <end position="137"/>
    </location>
</feature>
<reference evidence="4" key="1">
    <citation type="submission" date="2021-01" db="EMBL/GenBank/DDBJ databases">
        <authorList>
            <person name="Corre E."/>
            <person name="Pelletier E."/>
            <person name="Niang G."/>
            <person name="Scheremetjew M."/>
            <person name="Finn R."/>
            <person name="Kale V."/>
            <person name="Holt S."/>
            <person name="Cochrane G."/>
            <person name="Meng A."/>
            <person name="Brown T."/>
            <person name="Cohen L."/>
        </authorList>
    </citation>
    <scope>NUCLEOTIDE SEQUENCE</scope>
    <source>
        <strain evidence="4">MM31A-1</strain>
    </source>
</reference>
<dbReference type="AlphaFoldDB" id="A0A7S3QK44"/>
<dbReference type="PANTHER" id="PTHR21184:SF6">
    <property type="entry name" value="CONSERVED PLASMA MEMBRANE PROTEIN"/>
    <property type="match status" value="1"/>
</dbReference>
<proteinExistence type="inferred from homology"/>
<dbReference type="EMBL" id="HBIO01031680">
    <property type="protein sequence ID" value="CAE0479427.1"/>
    <property type="molecule type" value="Transcribed_RNA"/>
</dbReference>
<comment type="similarity">
    <text evidence="1">Belongs to the menorin family.</text>
</comment>
<evidence type="ECO:0000313" key="4">
    <source>
        <dbReference type="EMBL" id="CAE0479427.1"/>
    </source>
</evidence>
<dbReference type="PANTHER" id="PTHR21184">
    <property type="entry name" value="MENORIN (DENDRITIC BRANCHING PROTEIN)"/>
    <property type="match status" value="1"/>
</dbReference>
<feature type="region of interest" description="Disordered" evidence="2">
    <location>
        <begin position="124"/>
        <end position="156"/>
    </location>
</feature>
<dbReference type="Pfam" id="PF10223">
    <property type="entry name" value="Menorin_N"/>
    <property type="match status" value="1"/>
</dbReference>
<dbReference type="InterPro" id="IPR019356">
    <property type="entry name" value="Menorin_dom"/>
</dbReference>
<name>A0A7S3QK44_9STRA</name>
<evidence type="ECO:0000256" key="1">
    <source>
        <dbReference type="ARBA" id="ARBA00044953"/>
    </source>
</evidence>
<gene>
    <name evidence="4" type="ORF">CDEB00056_LOCUS24281</name>
</gene>
<sequence length="404" mass="45546">MSRFLLPADFLPNPKQSWAHSVCSKKELKDALEDSNITAIETDIVMGKDLIMMPIVSKQNEDDTTRKIDTTGAAGNGKVLVPVDTYSKNGGHDETVHSHAGPIMAHPPNTESDLSSKRFFQMSIADRSNSNTNSNTDKVTKKSDRQGRGRGRGRGRQYKHLKLDFKEPNAIDPVLDDLYHMLELHAHEFDKDMTIFLNADILPGPGKRYRPRTHMDSKIFIRKCLQFLNKEANCKKNIDMTSGNPARSCCAFSLGWQVDCRSLKGYTNEDIDAMRNLMIENELLECSRGIVLAVNARVLGKDPSVFDSILKDFPQIQLLVWTGNGEPPISLRLKSSIEKHFQSLGCLEKVGFDCQIATSFISGAFYDAAVTLIALPWNARQYFWHHFRGAIHIQKSRINHRRDA</sequence>
<feature type="compositionally biased region" description="Basic and acidic residues" evidence="2">
    <location>
        <begin position="138"/>
        <end position="147"/>
    </location>
</feature>
<protein>
    <recommendedName>
        <fullName evidence="3">Menorin-like domain-containing protein</fullName>
    </recommendedName>
</protein>
<feature type="domain" description="Menorin-like" evidence="3">
    <location>
        <begin position="94"/>
        <end position="227"/>
    </location>
</feature>
<organism evidence="4">
    <name type="scientific">Chaetoceros debilis</name>
    <dbReference type="NCBI Taxonomy" id="122233"/>
    <lineage>
        <taxon>Eukaryota</taxon>
        <taxon>Sar</taxon>
        <taxon>Stramenopiles</taxon>
        <taxon>Ochrophyta</taxon>
        <taxon>Bacillariophyta</taxon>
        <taxon>Coscinodiscophyceae</taxon>
        <taxon>Chaetocerotophycidae</taxon>
        <taxon>Chaetocerotales</taxon>
        <taxon>Chaetocerotaceae</taxon>
        <taxon>Chaetoceros</taxon>
    </lineage>
</organism>
<evidence type="ECO:0000256" key="2">
    <source>
        <dbReference type="SAM" id="MobiDB-lite"/>
    </source>
</evidence>
<evidence type="ECO:0000259" key="3">
    <source>
        <dbReference type="Pfam" id="PF10223"/>
    </source>
</evidence>